<feature type="domain" description="Acyl-CoA dehydrogenase/oxidase N-terminal" evidence="2">
    <location>
        <begin position="5"/>
        <end position="73"/>
    </location>
</feature>
<dbReference type="InterPro" id="IPR013786">
    <property type="entry name" value="AcylCoA_DH/ox_N"/>
</dbReference>
<protein>
    <submittedName>
        <fullName evidence="3">Pimeloyl-CoA dehydrogenase large subunit</fullName>
    </submittedName>
</protein>
<dbReference type="PANTHER" id="PTHR43292:SF3">
    <property type="entry name" value="ACYL-COA DEHYDROGENASE FADE29"/>
    <property type="match status" value="1"/>
</dbReference>
<feature type="non-terminal residue" evidence="3">
    <location>
        <position position="75"/>
    </location>
</feature>
<dbReference type="InterPro" id="IPR052161">
    <property type="entry name" value="Mycobact_Acyl-CoA_DH"/>
</dbReference>
<evidence type="ECO:0000259" key="2">
    <source>
        <dbReference type="Pfam" id="PF02771"/>
    </source>
</evidence>
<dbReference type="GO" id="GO:0016627">
    <property type="term" value="F:oxidoreductase activity, acting on the CH-CH group of donors"/>
    <property type="evidence" value="ECO:0007669"/>
    <property type="project" value="InterPro"/>
</dbReference>
<dbReference type="Gene3D" id="1.10.540.10">
    <property type="entry name" value="Acyl-CoA dehydrogenase/oxidase, N-terminal domain"/>
    <property type="match status" value="1"/>
</dbReference>
<evidence type="ECO:0000256" key="1">
    <source>
        <dbReference type="ARBA" id="ARBA00023002"/>
    </source>
</evidence>
<keyword evidence="1" id="KW-0560">Oxidoreductase</keyword>
<dbReference type="GO" id="GO:0050660">
    <property type="term" value="F:flavin adenine dinucleotide binding"/>
    <property type="evidence" value="ECO:0007669"/>
    <property type="project" value="InterPro"/>
</dbReference>
<dbReference type="SUPFAM" id="SSF56645">
    <property type="entry name" value="Acyl-CoA dehydrogenase NM domain-like"/>
    <property type="match status" value="1"/>
</dbReference>
<dbReference type="EMBL" id="DLYI01000231">
    <property type="protein sequence ID" value="HAC29584.1"/>
    <property type="molecule type" value="Genomic_DNA"/>
</dbReference>
<comment type="caution">
    <text evidence="3">The sequence shown here is derived from an EMBL/GenBank/DDBJ whole genome shotgun (WGS) entry which is preliminary data.</text>
</comment>
<reference evidence="3 4" key="1">
    <citation type="journal article" date="2018" name="Nat. Biotechnol.">
        <title>A standardized bacterial taxonomy based on genome phylogeny substantially revises the tree of life.</title>
        <authorList>
            <person name="Parks D.H."/>
            <person name="Chuvochina M."/>
            <person name="Waite D.W."/>
            <person name="Rinke C."/>
            <person name="Skarshewski A."/>
            <person name="Chaumeil P.A."/>
            <person name="Hugenholtz P."/>
        </authorList>
    </citation>
    <scope>NUCLEOTIDE SEQUENCE [LARGE SCALE GENOMIC DNA]</scope>
    <source>
        <strain evidence="3">UBA9049</strain>
    </source>
</reference>
<evidence type="ECO:0000313" key="3">
    <source>
        <dbReference type="EMBL" id="HAC29584.1"/>
    </source>
</evidence>
<proteinExistence type="predicted"/>
<dbReference type="Proteomes" id="UP000261325">
    <property type="component" value="Unassembled WGS sequence"/>
</dbReference>
<dbReference type="InterPro" id="IPR009100">
    <property type="entry name" value="AcylCoA_DH/oxidase_NM_dom_sf"/>
</dbReference>
<dbReference type="PANTHER" id="PTHR43292">
    <property type="entry name" value="ACYL-COA DEHYDROGENASE"/>
    <property type="match status" value="1"/>
</dbReference>
<dbReference type="AlphaFoldDB" id="A0A3B8WH89"/>
<dbReference type="Pfam" id="PF02771">
    <property type="entry name" value="Acyl-CoA_dh_N"/>
    <property type="match status" value="1"/>
</dbReference>
<accession>A0A3B8WH89</accession>
<sequence length="75" mass="8875">NMNYTAEELAFRDEVRAFLDAKLPEDIAAKVKGFRKLSKEDHQRWQKILSEQGWYATHWPEQYGGVSWTPVQKHI</sequence>
<name>A0A3B8WH89_MARNT</name>
<gene>
    <name evidence="3" type="ORF">DCF82_17520</name>
</gene>
<evidence type="ECO:0000313" key="4">
    <source>
        <dbReference type="Proteomes" id="UP000261325"/>
    </source>
</evidence>
<dbReference type="GO" id="GO:0005886">
    <property type="term" value="C:plasma membrane"/>
    <property type="evidence" value="ECO:0007669"/>
    <property type="project" value="TreeGrafter"/>
</dbReference>
<feature type="non-terminal residue" evidence="3">
    <location>
        <position position="1"/>
    </location>
</feature>
<organism evidence="3 4">
    <name type="scientific">Marinobacter nauticus</name>
    <name type="common">Marinobacter hydrocarbonoclasticus</name>
    <name type="synonym">Marinobacter aquaeolei</name>
    <dbReference type="NCBI Taxonomy" id="2743"/>
    <lineage>
        <taxon>Bacteria</taxon>
        <taxon>Pseudomonadati</taxon>
        <taxon>Pseudomonadota</taxon>
        <taxon>Gammaproteobacteria</taxon>
        <taxon>Pseudomonadales</taxon>
        <taxon>Marinobacteraceae</taxon>
        <taxon>Marinobacter</taxon>
    </lineage>
</organism>
<dbReference type="InterPro" id="IPR037069">
    <property type="entry name" value="AcylCoA_DH/ox_N_sf"/>
</dbReference>